<sequence>MINRRTTRTSFTQIERTILRTESAIDSTVISSKSSNNRQPSFSRTFANSRRTIAKSSDWSLNSLMEALPESPSPVCSAGTTPLSSRTSSPKSNAFFSQLSTESSTPRSQSFSAVLNGIKLGRFYHPDTQNNYPQAIEESSFPEEFSHQSSVHGNFGASDGGSPDGLQHNLMTRPKPYSTFLDEVKKQELEAEKEAWRKAKQSELIDKLTRKEAAINEWEHKQTSKIVEEMKRLESKLEKKRARALEKFQRRISITKAEANKMTTKARRETIEKISEISKISSRAQDTKNSTCVKLIRFC</sequence>
<dbReference type="InterPro" id="IPR005516">
    <property type="entry name" value="Remorin_C"/>
</dbReference>
<dbReference type="AlphaFoldDB" id="A0A2P5CJE7"/>
<protein>
    <submittedName>
        <fullName evidence="5">Remorin, C-terminal</fullName>
    </submittedName>
</protein>
<comment type="caution">
    <text evidence="5">The sequence shown here is derived from an EMBL/GenBank/DDBJ whole genome shotgun (WGS) entry which is preliminary data.</text>
</comment>
<dbReference type="Pfam" id="PF03763">
    <property type="entry name" value="Remorin_C"/>
    <property type="match status" value="1"/>
</dbReference>
<dbReference type="OrthoDB" id="1407062at2759"/>
<feature type="domain" description="Remorin C-terminal" evidence="4">
    <location>
        <begin position="188"/>
        <end position="288"/>
    </location>
</feature>
<evidence type="ECO:0000256" key="1">
    <source>
        <dbReference type="ARBA" id="ARBA00005711"/>
    </source>
</evidence>
<organism evidence="5 6">
    <name type="scientific">Parasponia andersonii</name>
    <name type="common">Sponia andersonii</name>
    <dbReference type="NCBI Taxonomy" id="3476"/>
    <lineage>
        <taxon>Eukaryota</taxon>
        <taxon>Viridiplantae</taxon>
        <taxon>Streptophyta</taxon>
        <taxon>Embryophyta</taxon>
        <taxon>Tracheophyta</taxon>
        <taxon>Spermatophyta</taxon>
        <taxon>Magnoliopsida</taxon>
        <taxon>eudicotyledons</taxon>
        <taxon>Gunneridae</taxon>
        <taxon>Pentapetalae</taxon>
        <taxon>rosids</taxon>
        <taxon>fabids</taxon>
        <taxon>Rosales</taxon>
        <taxon>Cannabaceae</taxon>
        <taxon>Parasponia</taxon>
    </lineage>
</organism>
<name>A0A2P5CJE7_PARAD</name>
<dbReference type="Proteomes" id="UP000237105">
    <property type="component" value="Unassembled WGS sequence"/>
</dbReference>
<accession>A0A2P5CJE7</accession>
<evidence type="ECO:0000313" key="6">
    <source>
        <dbReference type="Proteomes" id="UP000237105"/>
    </source>
</evidence>
<evidence type="ECO:0000259" key="4">
    <source>
        <dbReference type="Pfam" id="PF03763"/>
    </source>
</evidence>
<proteinExistence type="inferred from homology"/>
<gene>
    <name evidence="5" type="ORF">PanWU01x14_147630</name>
</gene>
<feature type="coiled-coil region" evidence="2">
    <location>
        <begin position="186"/>
        <end position="265"/>
    </location>
</feature>
<evidence type="ECO:0000256" key="3">
    <source>
        <dbReference type="SAM" id="MobiDB-lite"/>
    </source>
</evidence>
<keyword evidence="2" id="KW-0175">Coiled coil</keyword>
<reference evidence="6" key="1">
    <citation type="submission" date="2016-06" db="EMBL/GenBank/DDBJ databases">
        <title>Parallel loss of symbiosis genes in relatives of nitrogen-fixing non-legume Parasponia.</title>
        <authorList>
            <person name="Van Velzen R."/>
            <person name="Holmer R."/>
            <person name="Bu F."/>
            <person name="Rutten L."/>
            <person name="Van Zeijl A."/>
            <person name="Liu W."/>
            <person name="Santuari L."/>
            <person name="Cao Q."/>
            <person name="Sharma T."/>
            <person name="Shen D."/>
            <person name="Roswanjaya Y."/>
            <person name="Wardhani T."/>
            <person name="Kalhor M.S."/>
            <person name="Jansen J."/>
            <person name="Van den Hoogen J."/>
            <person name="Gungor B."/>
            <person name="Hartog M."/>
            <person name="Hontelez J."/>
            <person name="Verver J."/>
            <person name="Yang W.-C."/>
            <person name="Schijlen E."/>
            <person name="Repin R."/>
            <person name="Schilthuizen M."/>
            <person name="Schranz E."/>
            <person name="Heidstra R."/>
            <person name="Miyata K."/>
            <person name="Fedorova E."/>
            <person name="Kohlen W."/>
            <person name="Bisseling T."/>
            <person name="Smit S."/>
            <person name="Geurts R."/>
        </authorList>
    </citation>
    <scope>NUCLEOTIDE SEQUENCE [LARGE SCALE GENOMIC DNA]</scope>
    <source>
        <strain evidence="6">cv. WU1-14</strain>
    </source>
</reference>
<feature type="region of interest" description="Disordered" evidence="3">
    <location>
        <begin position="68"/>
        <end position="108"/>
    </location>
</feature>
<comment type="similarity">
    <text evidence="1">Belongs to the remorin family.</text>
</comment>
<evidence type="ECO:0000256" key="2">
    <source>
        <dbReference type="SAM" id="Coils"/>
    </source>
</evidence>
<dbReference type="STRING" id="3476.A0A2P5CJE7"/>
<evidence type="ECO:0000313" key="5">
    <source>
        <dbReference type="EMBL" id="PON61173.1"/>
    </source>
</evidence>
<dbReference type="EMBL" id="JXTB01000123">
    <property type="protein sequence ID" value="PON61173.1"/>
    <property type="molecule type" value="Genomic_DNA"/>
</dbReference>
<dbReference type="PANTHER" id="PTHR31471">
    <property type="entry name" value="OS02G0116800 PROTEIN"/>
    <property type="match status" value="1"/>
</dbReference>
<keyword evidence="6" id="KW-1185">Reference proteome</keyword>
<feature type="compositionally biased region" description="Polar residues" evidence="3">
    <location>
        <begin position="78"/>
        <end position="108"/>
    </location>
</feature>
<dbReference type="PANTHER" id="PTHR31471:SF66">
    <property type="entry name" value="CARBOXY-TERMINAL REGION REMORIN"/>
    <property type="match status" value="1"/>
</dbReference>